<dbReference type="Gene3D" id="3.90.320.10">
    <property type="match status" value="1"/>
</dbReference>
<dbReference type="EMBL" id="HBUE01285981">
    <property type="protein sequence ID" value="CAG6571445.1"/>
    <property type="molecule type" value="Transcribed_RNA"/>
</dbReference>
<evidence type="ECO:0000256" key="1">
    <source>
        <dbReference type="SAM" id="MobiDB-lite"/>
    </source>
</evidence>
<proteinExistence type="predicted"/>
<feature type="compositionally biased region" description="Polar residues" evidence="1">
    <location>
        <begin position="61"/>
        <end position="77"/>
    </location>
</feature>
<feature type="compositionally biased region" description="Basic and acidic residues" evidence="1">
    <location>
        <begin position="176"/>
        <end position="188"/>
    </location>
</feature>
<reference evidence="3" key="1">
    <citation type="submission" date="2021-05" db="EMBL/GenBank/DDBJ databases">
        <authorList>
            <person name="Alioto T."/>
            <person name="Alioto T."/>
            <person name="Gomez Garrido J."/>
        </authorList>
    </citation>
    <scope>NUCLEOTIDE SEQUENCE</scope>
</reference>
<feature type="compositionally biased region" description="Basic and acidic residues" evidence="1">
    <location>
        <begin position="219"/>
        <end position="228"/>
    </location>
</feature>
<feature type="domain" description="Mutator-like transposase" evidence="2">
    <location>
        <begin position="559"/>
        <end position="911"/>
    </location>
</feature>
<feature type="compositionally biased region" description="Basic and acidic residues" evidence="1">
    <location>
        <begin position="92"/>
        <end position="108"/>
    </location>
</feature>
<sequence length="1282" mass="144112">MKNALRKENLQSCTRTGKKKKINPCPRGSSRVDLQDPWRNPQEFAIAVLPGSGAANEEDGTPSSVATTQGSSQETSPSPRPAFCPPQLVTPDKLKPNGDPDRFPRDAAGEDDDTPNSSTRSAIFLPPFLTPDESEPDGHPNKFPRDAASEDGVTPNCSTRSAFFLQQFSTPDESEPDGHPNKFPRDAASEEVVTPNSSTGSASCQPHLVIPDESEPDGDPDRFPRDAAGEDDVTPNSSTRSAIFLPQFLTPDKRSDHLGKNQGYMDWQIQEANSFNMEIFPMDVESDEIREGSVVFAGPSVPDIAASEINLPTRVTTNENVKTNLTQICHPRNTTSDQINTLCSTSKYTVWSSDPGFMEWQPPTMTNENSYTDSSQIWYLRNEDNETINNSISVPSPMDCTIQIANSFNVEIVPNDVGLLREVEFDELQESATLGNASRSIWSTSVSPVKDAFSLEEPPEIDLPEFPETPLDDSTASEESAKFGSNDDPGPPATLSFWRHNKLITLSRSSLRVIELPGVSQSDTSSDRTDQTSIPKSEIALDPEELGQTQIKQWKKLEGRRIVDYDYLIKWLVLSQARHSKTCEGILCPFQENFKSMISTLWLKCNGCEEVLRGYSEDPSRKYSLRYSVAWAIPNSGATYTIMHEIFSFLNMPFLDRNTVAKDELKMHQVIDEALEESLDTAIEEEKSIVREEMKQNGIAIAEDAPIESCAEIDGSWGQRSNGHRYSSASGCAVIVGVRSKKVCFVGCRNKRCAVCSRNQKLGKNKKATKHRCFRNFFGASGAMEPAIGIEGFEKTHRKGLKFTTVITDGDCTTVAKIKNSCKYGHEIKHQLCCNHNLKSLGKKLREIKVPKIYRDLVPKAIERITGGMRGAMAHCAASKDADKVEQLRKDIVNAPYHSFGIHRDCRDYFCTKETKAEDLDFFEKLKETSIWEKIMAAVESVADKAEFLSENRTSNLAENVFCQLCKFNVGKRVNTMSRGSYEMRVKITVLHKNDKYSWHTKYMEMFVGMGPGYWLRKMFREKEGTRRRTNASRSRPGYRRKKAKSSTQPEADCDYGLVAVERMEERTTNNEMDKPKIRALYTLSKDSQTSLKTSIDLNMMEKYAKGRILSKFVPDIVGAQSKTLAKKAEAMLQNMHNYKLLKANKRVVGRILRLVEQDLNLKLRGTRFFVDKCHTYLCCAPDAISDDDKTILIIRKLPETKFDPISPNKNSEVEAQTSLHACSASKCIIYYINGTRNTPIGYHIVNRDNEFFSDQIKSKLESFFEEHIIQHVFSQNMEIKK</sequence>
<feature type="compositionally biased region" description="Polar residues" evidence="1">
    <location>
        <begin position="155"/>
        <end position="171"/>
    </location>
</feature>
<name>A0A8D8GUB1_CULPI</name>
<dbReference type="Pfam" id="PF20700">
    <property type="entry name" value="Mutator"/>
    <property type="match status" value="1"/>
</dbReference>
<feature type="compositionally biased region" description="Polar residues" evidence="1">
    <location>
        <begin position="194"/>
        <end position="204"/>
    </location>
</feature>
<feature type="region of interest" description="Disordered" evidence="1">
    <location>
        <begin position="457"/>
        <end position="491"/>
    </location>
</feature>
<feature type="region of interest" description="Disordered" evidence="1">
    <location>
        <begin position="1025"/>
        <end position="1051"/>
    </location>
</feature>
<evidence type="ECO:0000259" key="2">
    <source>
        <dbReference type="Pfam" id="PF20700"/>
    </source>
</evidence>
<feature type="compositionally biased region" description="Basic and acidic residues" evidence="1">
    <location>
        <begin position="136"/>
        <end position="148"/>
    </location>
</feature>
<dbReference type="InterPro" id="IPR011604">
    <property type="entry name" value="PDDEXK-like_dom_sf"/>
</dbReference>
<protein>
    <submittedName>
        <fullName evidence="3">(northern house mosquito) hypothetical protein</fullName>
    </submittedName>
</protein>
<accession>A0A8D8GUB1</accession>
<dbReference type="EMBL" id="HBUE01180381">
    <property type="protein sequence ID" value="CAG6519885.1"/>
    <property type="molecule type" value="Transcribed_RNA"/>
</dbReference>
<dbReference type="InterPro" id="IPR049012">
    <property type="entry name" value="Mutator_transp_dom"/>
</dbReference>
<organism evidence="3">
    <name type="scientific">Culex pipiens</name>
    <name type="common">House mosquito</name>
    <dbReference type="NCBI Taxonomy" id="7175"/>
    <lineage>
        <taxon>Eukaryota</taxon>
        <taxon>Metazoa</taxon>
        <taxon>Ecdysozoa</taxon>
        <taxon>Arthropoda</taxon>
        <taxon>Hexapoda</taxon>
        <taxon>Insecta</taxon>
        <taxon>Pterygota</taxon>
        <taxon>Neoptera</taxon>
        <taxon>Endopterygota</taxon>
        <taxon>Diptera</taxon>
        <taxon>Nematocera</taxon>
        <taxon>Culicoidea</taxon>
        <taxon>Culicidae</taxon>
        <taxon>Culicinae</taxon>
        <taxon>Culicini</taxon>
        <taxon>Culex</taxon>
        <taxon>Culex</taxon>
    </lineage>
</organism>
<feature type="region of interest" description="Disordered" evidence="1">
    <location>
        <begin position="1"/>
        <end position="247"/>
    </location>
</feature>
<evidence type="ECO:0000313" key="3">
    <source>
        <dbReference type="EMBL" id="CAG6519885.1"/>
    </source>
</evidence>
<feature type="compositionally biased region" description="Basic residues" evidence="1">
    <location>
        <begin position="1028"/>
        <end position="1045"/>
    </location>
</feature>